<gene>
    <name evidence="4" type="ORF">T472_0209815</name>
</gene>
<evidence type="ECO:0000256" key="1">
    <source>
        <dbReference type="ARBA" id="ARBA00022723"/>
    </source>
</evidence>
<dbReference type="GO" id="GO:0004536">
    <property type="term" value="F:DNA nuclease activity"/>
    <property type="evidence" value="ECO:0007669"/>
    <property type="project" value="InterPro"/>
</dbReference>
<dbReference type="OrthoDB" id="9810005at2"/>
<feature type="binding site" evidence="3">
    <location>
        <position position="94"/>
    </location>
    <ligand>
        <name>a divalent metal cation</name>
        <dbReference type="ChEBI" id="CHEBI:60240"/>
        <label>1</label>
    </ligand>
</feature>
<feature type="binding site" evidence="3">
    <location>
        <position position="204"/>
    </location>
    <ligand>
        <name>a divalent metal cation</name>
        <dbReference type="ChEBI" id="CHEBI:60240"/>
        <label>1</label>
    </ligand>
</feature>
<evidence type="ECO:0000313" key="5">
    <source>
        <dbReference type="Proteomes" id="UP000017747"/>
    </source>
</evidence>
<dbReference type="GO" id="GO:0005829">
    <property type="term" value="C:cytosol"/>
    <property type="evidence" value="ECO:0007669"/>
    <property type="project" value="TreeGrafter"/>
</dbReference>
<dbReference type="InterPro" id="IPR032466">
    <property type="entry name" value="Metal_Hydrolase"/>
</dbReference>
<evidence type="ECO:0000256" key="2">
    <source>
        <dbReference type="ARBA" id="ARBA00022801"/>
    </source>
</evidence>
<feature type="binding site" evidence="3">
    <location>
        <position position="154"/>
    </location>
    <ligand>
        <name>a divalent metal cation</name>
        <dbReference type="ChEBI" id="CHEBI:60240"/>
        <label>2</label>
    </ligand>
</feature>
<dbReference type="InterPro" id="IPR018228">
    <property type="entry name" value="DNase_TatD-rel_CS"/>
</dbReference>
<keyword evidence="1 3" id="KW-0479">Metal-binding</keyword>
<keyword evidence="5" id="KW-1185">Reference proteome</keyword>
<evidence type="ECO:0000256" key="3">
    <source>
        <dbReference type="PIRSR" id="PIRSR005902-1"/>
    </source>
</evidence>
<proteinExistence type="predicted"/>
<dbReference type="STRING" id="994573.T472_0209815"/>
<dbReference type="InterPro" id="IPR015991">
    <property type="entry name" value="TatD/YcfH-like"/>
</dbReference>
<dbReference type="PATRIC" id="fig|994573.3.peg.1826"/>
<dbReference type="SUPFAM" id="SSF51556">
    <property type="entry name" value="Metallo-dependent hydrolases"/>
    <property type="match status" value="1"/>
</dbReference>
<dbReference type="AlphaFoldDB" id="V7I6M1"/>
<feature type="binding site" evidence="3">
    <location>
        <position position="8"/>
    </location>
    <ligand>
        <name>a divalent metal cation</name>
        <dbReference type="ChEBI" id="CHEBI:60240"/>
        <label>1</label>
    </ligand>
</feature>
<dbReference type="eggNOG" id="COG0084">
    <property type="taxonomic scope" value="Bacteria"/>
</dbReference>
<reference evidence="4 5" key="1">
    <citation type="journal article" date="2014" name="Genome Announc.">
        <title>Genome Sequence of Youngiibacter fragilis, the Type Strain of the Genus Youngiibacter.</title>
        <authorList>
            <person name="Wawrik C.B."/>
            <person name="Callaghan A.V."/>
            <person name="Stamps B.W."/>
            <person name="Wawrik B."/>
        </authorList>
    </citation>
    <scope>NUCLEOTIDE SEQUENCE [LARGE SCALE GENOMIC DNA]</scope>
    <source>
        <strain evidence="4 5">232.1</strain>
    </source>
</reference>
<dbReference type="InterPro" id="IPR001130">
    <property type="entry name" value="TatD-like"/>
</dbReference>
<evidence type="ECO:0000313" key="4">
    <source>
        <dbReference type="EMBL" id="ETA80859.1"/>
    </source>
</evidence>
<organism evidence="4 5">
    <name type="scientific">Youngiibacter fragilis 232.1</name>
    <dbReference type="NCBI Taxonomy" id="994573"/>
    <lineage>
        <taxon>Bacteria</taxon>
        <taxon>Bacillati</taxon>
        <taxon>Bacillota</taxon>
        <taxon>Clostridia</taxon>
        <taxon>Eubacteriales</taxon>
        <taxon>Clostridiaceae</taxon>
        <taxon>Youngiibacter</taxon>
    </lineage>
</organism>
<dbReference type="Proteomes" id="UP000017747">
    <property type="component" value="Unassembled WGS sequence"/>
</dbReference>
<dbReference type="RefSeq" id="WP_023387725.1">
    <property type="nucleotide sequence ID" value="NZ_AXUN02000172.1"/>
</dbReference>
<dbReference type="Gene3D" id="3.20.20.140">
    <property type="entry name" value="Metal-dependent hydrolases"/>
    <property type="match status" value="1"/>
</dbReference>
<feature type="binding site" evidence="3">
    <location>
        <position position="10"/>
    </location>
    <ligand>
        <name>a divalent metal cation</name>
        <dbReference type="ChEBI" id="CHEBI:60240"/>
        <label>1</label>
    </ligand>
</feature>
<sequence length="263" mass="29891">MNNIFDSHAHYDDEQFDEDREELLLELKASGVAGILNMSSDYKSIETTRILTENYPFIYGACGIHPENADEYNENVRSEMILLLKTDKFRAVGEIGLDYYWESNPPKEIQKKVFRDQMEIAKSLGMPVVLHDRDAHGDMLSIVREFPAVTGIFHSFSGSVEMAREVVSLGYYIGISGVATFKNARKLPEVISEIPLDRLLIETDAPYMAPVPYRGKRNRSDYLIYVAEKIAEIKGKNVEEILEATADNARRLLGIRDQHAIKL</sequence>
<dbReference type="PANTHER" id="PTHR46124:SF2">
    <property type="entry name" value="D-AMINOACYL-TRNA DEACYLASE"/>
    <property type="match status" value="1"/>
</dbReference>
<dbReference type="Pfam" id="PF01026">
    <property type="entry name" value="TatD_DNase"/>
    <property type="match status" value="1"/>
</dbReference>
<dbReference type="GO" id="GO:0046872">
    <property type="term" value="F:metal ion binding"/>
    <property type="evidence" value="ECO:0007669"/>
    <property type="project" value="UniProtKB-KW"/>
</dbReference>
<protein>
    <submittedName>
        <fullName evidence="4">Hydrolase TatD</fullName>
    </submittedName>
</protein>
<dbReference type="PROSITE" id="PS01091">
    <property type="entry name" value="TATD_3"/>
    <property type="match status" value="1"/>
</dbReference>
<dbReference type="PIRSF" id="PIRSF005902">
    <property type="entry name" value="DNase_TatD"/>
    <property type="match status" value="1"/>
</dbReference>
<dbReference type="FunFam" id="3.20.20.140:FF:000005">
    <property type="entry name" value="TatD family hydrolase"/>
    <property type="match status" value="1"/>
</dbReference>
<comment type="caution">
    <text evidence="4">The sequence shown here is derived from an EMBL/GenBank/DDBJ whole genome shotgun (WGS) entry which is preliminary data.</text>
</comment>
<feature type="binding site" evidence="3">
    <location>
        <position position="131"/>
    </location>
    <ligand>
        <name>a divalent metal cation</name>
        <dbReference type="ChEBI" id="CHEBI:60240"/>
        <label>2</label>
    </ligand>
</feature>
<keyword evidence="2 4" id="KW-0378">Hydrolase</keyword>
<dbReference type="GO" id="GO:0016788">
    <property type="term" value="F:hydrolase activity, acting on ester bonds"/>
    <property type="evidence" value="ECO:0007669"/>
    <property type="project" value="InterPro"/>
</dbReference>
<accession>V7I6M1</accession>
<dbReference type="CDD" id="cd01310">
    <property type="entry name" value="TatD_DNAse"/>
    <property type="match status" value="1"/>
</dbReference>
<name>V7I6M1_9CLOT</name>
<dbReference type="NCBIfam" id="TIGR00010">
    <property type="entry name" value="YchF/TatD family DNA exonuclease"/>
    <property type="match status" value="1"/>
</dbReference>
<dbReference type="PANTHER" id="PTHR46124">
    <property type="entry name" value="D-AMINOACYL-TRNA DEACYLASE"/>
    <property type="match status" value="1"/>
</dbReference>
<dbReference type="EMBL" id="AXUN02000172">
    <property type="protein sequence ID" value="ETA80859.1"/>
    <property type="molecule type" value="Genomic_DNA"/>
</dbReference>